<feature type="coiled-coil region" evidence="1">
    <location>
        <begin position="6"/>
        <end position="37"/>
    </location>
</feature>
<dbReference type="Proteomes" id="UP000193309">
    <property type="component" value="Unassembled WGS sequence"/>
</dbReference>
<evidence type="ECO:0000256" key="1">
    <source>
        <dbReference type="SAM" id="Coils"/>
    </source>
</evidence>
<proteinExistence type="predicted"/>
<dbReference type="RefSeq" id="WP_085549698.1">
    <property type="nucleotide sequence ID" value="NZ_FXAR01000005.1"/>
</dbReference>
<evidence type="ECO:0000313" key="2">
    <source>
        <dbReference type="EMBL" id="SMG27258.1"/>
    </source>
</evidence>
<dbReference type="OrthoDB" id="9960335at2"/>
<accession>A0A1X7JHS7</accession>
<reference evidence="3" key="1">
    <citation type="submission" date="2017-04" db="EMBL/GenBank/DDBJ databases">
        <authorList>
            <person name="Varghese N."/>
            <person name="Submissions S."/>
        </authorList>
    </citation>
    <scope>NUCLEOTIDE SEQUENCE [LARGE SCALE GENOMIC DNA]</scope>
    <source>
        <strain evidence="3">VDS</strain>
    </source>
</reference>
<dbReference type="AlphaFoldDB" id="A0A1X7JHS7"/>
<keyword evidence="3" id="KW-1185">Reference proteome</keyword>
<keyword evidence="1" id="KW-0175">Coiled coil</keyword>
<name>A0A1X7JHS7_9CORY</name>
<protein>
    <submittedName>
        <fullName evidence="2">Uncharacterized protein</fullName>
    </submittedName>
</protein>
<evidence type="ECO:0000313" key="3">
    <source>
        <dbReference type="Proteomes" id="UP000193309"/>
    </source>
</evidence>
<dbReference type="STRING" id="1610489.SAMN06295981_1577"/>
<sequence>MTTDPKLTLEEQLEEILSDIERRLQELQEQRQREEIERLPELFASTSSRWQNIRLFIDELMSDLRDRREGEDA</sequence>
<organism evidence="2 3">
    <name type="scientific">Corynebacterium pollutisoli</name>
    <dbReference type="NCBI Taxonomy" id="1610489"/>
    <lineage>
        <taxon>Bacteria</taxon>
        <taxon>Bacillati</taxon>
        <taxon>Actinomycetota</taxon>
        <taxon>Actinomycetes</taxon>
        <taxon>Mycobacteriales</taxon>
        <taxon>Corynebacteriaceae</taxon>
        <taxon>Corynebacterium</taxon>
    </lineage>
</organism>
<gene>
    <name evidence="2" type="ORF">SAMN06295981_1577</name>
</gene>
<dbReference type="EMBL" id="FXAR01000005">
    <property type="protein sequence ID" value="SMG27258.1"/>
    <property type="molecule type" value="Genomic_DNA"/>
</dbReference>